<feature type="region of interest" description="Disordered" evidence="1">
    <location>
        <begin position="164"/>
        <end position="185"/>
    </location>
</feature>
<evidence type="ECO:0000256" key="1">
    <source>
        <dbReference type="SAM" id="MobiDB-lite"/>
    </source>
</evidence>
<gene>
    <name evidence="2" type="ORF">XYLVIOL_LOCUS5028</name>
</gene>
<sequence length="283" mass="31865">MPACEPWCPLVKAQLKKIATEAPWILKKVGKERDAASDIEDERYVSAISDAVSDIEDEKFVSAIPDAVSDIKDKKFVSAIPDAKRDDDEKVVEDPKIFGIGYRRFPKDASARPLHSIEPTMDTTKDVMKSQLTMVSDDKTETATQWSISLEDSGQLETDATEETAKYMGDPESEKKKAIKKVGKDEREDIAMSRDECDSTCPRRIPRKTRIRKLEERQRIVDSYLLNKGTGYFEDVCTCSLACVVRALSHDSFVRSILTSAIVFTLGLKLCSELDAWYLPVRL</sequence>
<dbReference type="EMBL" id="CAXAJV020001292">
    <property type="protein sequence ID" value="CAL7941477.1"/>
    <property type="molecule type" value="Genomic_DNA"/>
</dbReference>
<evidence type="ECO:0000313" key="2">
    <source>
        <dbReference type="EMBL" id="CAL7941477.1"/>
    </source>
</evidence>
<reference evidence="2 3" key="1">
    <citation type="submission" date="2024-08" db="EMBL/GenBank/DDBJ databases">
        <authorList>
            <person name="Will J Nash"/>
            <person name="Angela Man"/>
            <person name="Seanna McTaggart"/>
            <person name="Kendall Baker"/>
            <person name="Tom Barker"/>
            <person name="Leah Catchpole"/>
            <person name="Alex Durrant"/>
            <person name="Karim Gharbi"/>
            <person name="Naomi Irish"/>
            <person name="Gemy Kaithakottil"/>
            <person name="Debby Ku"/>
            <person name="Aaliyah Providence"/>
            <person name="Felix Shaw"/>
            <person name="David Swarbreck"/>
            <person name="Chris Watkins"/>
            <person name="Ann M. McCartney"/>
            <person name="Giulio Formenti"/>
            <person name="Alice Mouton"/>
            <person name="Noel Vella"/>
            <person name="Bjorn M von Reumont"/>
            <person name="Adriana Vella"/>
            <person name="Wilfried Haerty"/>
        </authorList>
    </citation>
    <scope>NUCLEOTIDE SEQUENCE [LARGE SCALE GENOMIC DNA]</scope>
</reference>
<protein>
    <submittedName>
        <fullName evidence="2">Uncharacterized protein</fullName>
    </submittedName>
</protein>
<dbReference type="Proteomes" id="UP001642520">
    <property type="component" value="Unassembled WGS sequence"/>
</dbReference>
<accession>A0ABP1NM23</accession>
<proteinExistence type="predicted"/>
<name>A0ABP1NM23_XYLVO</name>
<comment type="caution">
    <text evidence="2">The sequence shown here is derived from an EMBL/GenBank/DDBJ whole genome shotgun (WGS) entry which is preliminary data.</text>
</comment>
<feature type="compositionally biased region" description="Basic and acidic residues" evidence="1">
    <location>
        <begin position="172"/>
        <end position="185"/>
    </location>
</feature>
<organism evidence="2 3">
    <name type="scientific">Xylocopa violacea</name>
    <name type="common">Violet carpenter bee</name>
    <name type="synonym">Apis violacea</name>
    <dbReference type="NCBI Taxonomy" id="135666"/>
    <lineage>
        <taxon>Eukaryota</taxon>
        <taxon>Metazoa</taxon>
        <taxon>Ecdysozoa</taxon>
        <taxon>Arthropoda</taxon>
        <taxon>Hexapoda</taxon>
        <taxon>Insecta</taxon>
        <taxon>Pterygota</taxon>
        <taxon>Neoptera</taxon>
        <taxon>Endopterygota</taxon>
        <taxon>Hymenoptera</taxon>
        <taxon>Apocrita</taxon>
        <taxon>Aculeata</taxon>
        <taxon>Apoidea</taxon>
        <taxon>Anthophila</taxon>
        <taxon>Apidae</taxon>
        <taxon>Xylocopa</taxon>
        <taxon>Xylocopa</taxon>
    </lineage>
</organism>
<keyword evidence="3" id="KW-1185">Reference proteome</keyword>
<evidence type="ECO:0000313" key="3">
    <source>
        <dbReference type="Proteomes" id="UP001642520"/>
    </source>
</evidence>